<dbReference type="EMBL" id="UOGD01000393">
    <property type="protein sequence ID" value="VAX27745.1"/>
    <property type="molecule type" value="Genomic_DNA"/>
</dbReference>
<feature type="domain" description="HTH lysR-type" evidence="6">
    <location>
        <begin position="1"/>
        <end position="58"/>
    </location>
</feature>
<dbReference type="Pfam" id="PF00126">
    <property type="entry name" value="HTH_1"/>
    <property type="match status" value="1"/>
</dbReference>
<dbReference type="FunFam" id="1.10.10.10:FF:000001">
    <property type="entry name" value="LysR family transcriptional regulator"/>
    <property type="match status" value="1"/>
</dbReference>
<dbReference type="PANTHER" id="PTHR30346:SF26">
    <property type="entry name" value="HYDROGEN PEROXIDE-INDUCIBLE GENES ACTIVATOR"/>
    <property type="match status" value="1"/>
</dbReference>
<accession>A0A3B1D7Q1</accession>
<keyword evidence="2" id="KW-0805">Transcription regulation</keyword>
<dbReference type="SUPFAM" id="SSF46785">
    <property type="entry name" value="Winged helix' DNA-binding domain"/>
    <property type="match status" value="1"/>
</dbReference>
<keyword evidence="5" id="KW-0804">Transcription</keyword>
<dbReference type="GO" id="GO:0003700">
    <property type="term" value="F:DNA-binding transcription factor activity"/>
    <property type="evidence" value="ECO:0007669"/>
    <property type="project" value="InterPro"/>
</dbReference>
<dbReference type="SUPFAM" id="SSF53850">
    <property type="entry name" value="Periplasmic binding protein-like II"/>
    <property type="match status" value="1"/>
</dbReference>
<evidence type="ECO:0000256" key="4">
    <source>
        <dbReference type="ARBA" id="ARBA00023159"/>
    </source>
</evidence>
<dbReference type="InterPro" id="IPR000847">
    <property type="entry name" value="LysR_HTH_N"/>
</dbReference>
<gene>
    <name evidence="7" type="ORF">MNBD_IGNAVI01-2714</name>
</gene>
<proteinExistence type="inferred from homology"/>
<organism evidence="7">
    <name type="scientific">hydrothermal vent metagenome</name>
    <dbReference type="NCBI Taxonomy" id="652676"/>
    <lineage>
        <taxon>unclassified sequences</taxon>
        <taxon>metagenomes</taxon>
        <taxon>ecological metagenomes</taxon>
    </lineage>
</organism>
<dbReference type="InterPro" id="IPR036388">
    <property type="entry name" value="WH-like_DNA-bd_sf"/>
</dbReference>
<reference evidence="7" key="1">
    <citation type="submission" date="2018-06" db="EMBL/GenBank/DDBJ databases">
        <authorList>
            <person name="Zhirakovskaya E."/>
        </authorList>
    </citation>
    <scope>NUCLEOTIDE SEQUENCE</scope>
</reference>
<dbReference type="InterPro" id="IPR036390">
    <property type="entry name" value="WH_DNA-bd_sf"/>
</dbReference>
<comment type="similarity">
    <text evidence="1">Belongs to the LysR transcriptional regulatory family.</text>
</comment>
<dbReference type="GO" id="GO:0003677">
    <property type="term" value="F:DNA binding"/>
    <property type="evidence" value="ECO:0007669"/>
    <property type="project" value="UniProtKB-KW"/>
</dbReference>
<sequence>MTITQLKYIVAVNNYKSFIKASEKLFVTQPTLSMQIKKLEEELNVLLFDRTKMPVILTEIGQTIIEQAEIVISETKRIHDIVDDESNEITGKFRLAIIPTIAPYLLPKFVKAFLENNKDLELTIDELQTDQIIDGIRKDEIDAGIVATPLSNKEINEMPIYYEPFYAYVSRKHSLFEKKKISNKDLDINDIWLLKEGHCFRDQVVNICSQNEKKTFSKKRLLNFEGATLETLVKMVENNFGMTLIPDLMAREMMSSEKSKLIREFKNPIPKREISIVFRRSFLKKKIILKLQNEIIKHLPKELKNKRSGYVVDLY</sequence>
<keyword evidence="3" id="KW-0238">DNA-binding</keyword>
<dbReference type="Pfam" id="PF03466">
    <property type="entry name" value="LysR_substrate"/>
    <property type="match status" value="1"/>
</dbReference>
<dbReference type="InterPro" id="IPR005119">
    <property type="entry name" value="LysR_subst-bd"/>
</dbReference>
<evidence type="ECO:0000256" key="1">
    <source>
        <dbReference type="ARBA" id="ARBA00009437"/>
    </source>
</evidence>
<dbReference type="PRINTS" id="PR00039">
    <property type="entry name" value="HTHLYSR"/>
</dbReference>
<name>A0A3B1D7Q1_9ZZZZ</name>
<dbReference type="Gene3D" id="3.40.190.10">
    <property type="entry name" value="Periplasmic binding protein-like II"/>
    <property type="match status" value="2"/>
</dbReference>
<dbReference type="Gene3D" id="1.10.10.10">
    <property type="entry name" value="Winged helix-like DNA-binding domain superfamily/Winged helix DNA-binding domain"/>
    <property type="match status" value="1"/>
</dbReference>
<keyword evidence="4" id="KW-0010">Activator</keyword>
<dbReference type="PANTHER" id="PTHR30346">
    <property type="entry name" value="TRANSCRIPTIONAL DUAL REGULATOR HCAR-RELATED"/>
    <property type="match status" value="1"/>
</dbReference>
<evidence type="ECO:0000259" key="6">
    <source>
        <dbReference type="PROSITE" id="PS50931"/>
    </source>
</evidence>
<dbReference type="PROSITE" id="PS50931">
    <property type="entry name" value="HTH_LYSR"/>
    <property type="match status" value="1"/>
</dbReference>
<dbReference type="CDD" id="cd08411">
    <property type="entry name" value="PBP2_OxyR"/>
    <property type="match status" value="1"/>
</dbReference>
<dbReference type="GO" id="GO:0032993">
    <property type="term" value="C:protein-DNA complex"/>
    <property type="evidence" value="ECO:0007669"/>
    <property type="project" value="TreeGrafter"/>
</dbReference>
<evidence type="ECO:0000313" key="7">
    <source>
        <dbReference type="EMBL" id="VAX27745.1"/>
    </source>
</evidence>
<evidence type="ECO:0000256" key="5">
    <source>
        <dbReference type="ARBA" id="ARBA00023163"/>
    </source>
</evidence>
<dbReference type="AlphaFoldDB" id="A0A3B1D7Q1"/>
<evidence type="ECO:0000256" key="2">
    <source>
        <dbReference type="ARBA" id="ARBA00023015"/>
    </source>
</evidence>
<protein>
    <submittedName>
        <fullName evidence="7">Hydrogen peroxide-inducible genes activator =&gt; OxyR</fullName>
    </submittedName>
</protein>
<evidence type="ECO:0000256" key="3">
    <source>
        <dbReference type="ARBA" id="ARBA00023125"/>
    </source>
</evidence>